<keyword evidence="5 6" id="KW-0472">Membrane</keyword>
<protein>
    <submittedName>
        <fullName evidence="7">Oligosaccharide flippase family protein</fullName>
    </submittedName>
</protein>
<keyword evidence="8" id="KW-1185">Reference proteome</keyword>
<evidence type="ECO:0000313" key="7">
    <source>
        <dbReference type="EMBL" id="MBW7455462.1"/>
    </source>
</evidence>
<feature type="transmembrane region" description="Helical" evidence="6">
    <location>
        <begin position="48"/>
        <end position="70"/>
    </location>
</feature>
<evidence type="ECO:0000256" key="1">
    <source>
        <dbReference type="ARBA" id="ARBA00004651"/>
    </source>
</evidence>
<name>A0ABS7C3H2_9BACL</name>
<feature type="transmembrane region" description="Helical" evidence="6">
    <location>
        <begin position="123"/>
        <end position="143"/>
    </location>
</feature>
<evidence type="ECO:0000256" key="6">
    <source>
        <dbReference type="SAM" id="Phobius"/>
    </source>
</evidence>
<dbReference type="Pfam" id="PF01943">
    <property type="entry name" value="Polysacc_synt"/>
    <property type="match status" value="1"/>
</dbReference>
<dbReference type="InterPro" id="IPR050833">
    <property type="entry name" value="Poly_Biosynth_Transport"/>
</dbReference>
<evidence type="ECO:0000256" key="5">
    <source>
        <dbReference type="ARBA" id="ARBA00023136"/>
    </source>
</evidence>
<evidence type="ECO:0000256" key="4">
    <source>
        <dbReference type="ARBA" id="ARBA00022989"/>
    </source>
</evidence>
<evidence type="ECO:0000256" key="2">
    <source>
        <dbReference type="ARBA" id="ARBA00022475"/>
    </source>
</evidence>
<comment type="subcellular location">
    <subcellularLocation>
        <location evidence="1">Cell membrane</location>
        <topology evidence="1">Multi-pass membrane protein</topology>
    </subcellularLocation>
</comment>
<evidence type="ECO:0000256" key="3">
    <source>
        <dbReference type="ARBA" id="ARBA00022692"/>
    </source>
</evidence>
<reference evidence="7 8" key="1">
    <citation type="submission" date="2021-07" db="EMBL/GenBank/DDBJ databases">
        <title>Paenibacillus radiodurans sp. nov., isolated from the southeastern edge of Tengger Desert.</title>
        <authorList>
            <person name="Zhang G."/>
        </authorList>
    </citation>
    <scope>NUCLEOTIDE SEQUENCE [LARGE SCALE GENOMIC DNA]</scope>
    <source>
        <strain evidence="7 8">CCM 7311</strain>
    </source>
</reference>
<feature type="transmembrane region" description="Helical" evidence="6">
    <location>
        <begin position="155"/>
        <end position="176"/>
    </location>
</feature>
<dbReference type="InterPro" id="IPR002797">
    <property type="entry name" value="Polysacc_synth"/>
</dbReference>
<gene>
    <name evidence="7" type="ORF">K0U00_15660</name>
</gene>
<comment type="caution">
    <text evidence="7">The sequence shown here is derived from an EMBL/GenBank/DDBJ whole genome shotgun (WGS) entry which is preliminary data.</text>
</comment>
<dbReference type="EMBL" id="JAHZIK010000368">
    <property type="protein sequence ID" value="MBW7455462.1"/>
    <property type="molecule type" value="Genomic_DNA"/>
</dbReference>
<feature type="transmembrane region" description="Helical" evidence="6">
    <location>
        <begin position="91"/>
        <end position="111"/>
    </location>
</feature>
<sequence length="208" mass="22914">MTKQTFIKGALILLAAGVVNRILAFIPRIALPRIIGAEGVGLYQLGYPFLIVLLTLITGGIPLAIAKWIAEAESQGDHRRVKQIFRTAMGLVVSLSCVLTVSFILLTPWMVKHLMTDQRVYQTFLMMTPLLLIIGISSVYRGYFQGKQNMIPTAISTTVETIFRIVFVLLFASWLLPYGLAWAAAGAMIGVVAGEIMGLAVLVWQYVR</sequence>
<feature type="transmembrane region" description="Helical" evidence="6">
    <location>
        <begin position="182"/>
        <end position="207"/>
    </location>
</feature>
<evidence type="ECO:0000313" key="8">
    <source>
        <dbReference type="Proteomes" id="UP001519887"/>
    </source>
</evidence>
<accession>A0ABS7C3H2</accession>
<organism evidence="7 8">
    <name type="scientific">Paenibacillus sepulcri</name>
    <dbReference type="NCBI Taxonomy" id="359917"/>
    <lineage>
        <taxon>Bacteria</taxon>
        <taxon>Bacillati</taxon>
        <taxon>Bacillota</taxon>
        <taxon>Bacilli</taxon>
        <taxon>Bacillales</taxon>
        <taxon>Paenibacillaceae</taxon>
        <taxon>Paenibacillus</taxon>
    </lineage>
</organism>
<proteinExistence type="predicted"/>
<dbReference type="PANTHER" id="PTHR30250:SF24">
    <property type="entry name" value="STAGE V SPORULATION PROTEIN B"/>
    <property type="match status" value="1"/>
</dbReference>
<keyword evidence="3 6" id="KW-0812">Transmembrane</keyword>
<dbReference type="Proteomes" id="UP001519887">
    <property type="component" value="Unassembled WGS sequence"/>
</dbReference>
<dbReference type="PANTHER" id="PTHR30250">
    <property type="entry name" value="PST FAMILY PREDICTED COLANIC ACID TRANSPORTER"/>
    <property type="match status" value="1"/>
</dbReference>
<keyword evidence="2" id="KW-1003">Cell membrane</keyword>
<keyword evidence="4 6" id="KW-1133">Transmembrane helix</keyword>
<feature type="non-terminal residue" evidence="7">
    <location>
        <position position="208"/>
    </location>
</feature>